<dbReference type="AlphaFoldDB" id="A0A9W7EJV9"/>
<evidence type="ECO:0000313" key="2">
    <source>
        <dbReference type="EMBL" id="GMH79618.1"/>
    </source>
</evidence>
<feature type="compositionally biased region" description="Low complexity" evidence="1">
    <location>
        <begin position="80"/>
        <end position="100"/>
    </location>
</feature>
<evidence type="ECO:0000256" key="1">
    <source>
        <dbReference type="SAM" id="MobiDB-lite"/>
    </source>
</evidence>
<organism evidence="2 3">
    <name type="scientific">Triparma laevis f. inornata</name>
    <dbReference type="NCBI Taxonomy" id="1714386"/>
    <lineage>
        <taxon>Eukaryota</taxon>
        <taxon>Sar</taxon>
        <taxon>Stramenopiles</taxon>
        <taxon>Ochrophyta</taxon>
        <taxon>Bolidophyceae</taxon>
        <taxon>Parmales</taxon>
        <taxon>Triparmaceae</taxon>
        <taxon>Triparma</taxon>
    </lineage>
</organism>
<reference evidence="3" key="1">
    <citation type="journal article" date="2023" name="Commun. Biol.">
        <title>Genome analysis of Parmales, the sister group of diatoms, reveals the evolutionary specialization of diatoms from phago-mixotrophs to photoautotrophs.</title>
        <authorList>
            <person name="Ban H."/>
            <person name="Sato S."/>
            <person name="Yoshikawa S."/>
            <person name="Yamada K."/>
            <person name="Nakamura Y."/>
            <person name="Ichinomiya M."/>
            <person name="Sato N."/>
            <person name="Blanc-Mathieu R."/>
            <person name="Endo H."/>
            <person name="Kuwata A."/>
            <person name="Ogata H."/>
        </authorList>
    </citation>
    <scope>NUCLEOTIDE SEQUENCE [LARGE SCALE GENOMIC DNA]</scope>
</reference>
<sequence>MSTKGRKRNPKLDRAVEAVLNGVGVPLREALLQGGFTEVESSTKSVRDQLSRRLRNLRKEKEARALALGHTTPEPIHKTSSSSSPPHRPSSSSPSCVPRPSVNYLVQHSAKFLEQHRPVASRLDSADREAFISQFRDLLERESHAYSLANSFGRGSFSSTTQSMPNPQSTPTLSSPSASSTTSTSNHVQKIPIIGGVPQTWVCNDRHVHTINCAHEAKRHRPIDGSAPHLDFLIRDGDKTYVECYGGVGLGNTGKLSAALPSTLCSCEKAEHAAGEARRVGRRFLGVV</sequence>
<protein>
    <submittedName>
        <fullName evidence="2">Uncharacterized protein</fullName>
    </submittedName>
</protein>
<feature type="compositionally biased region" description="Low complexity" evidence="1">
    <location>
        <begin position="169"/>
        <end position="185"/>
    </location>
</feature>
<evidence type="ECO:0000313" key="3">
    <source>
        <dbReference type="Proteomes" id="UP001162640"/>
    </source>
</evidence>
<accession>A0A9W7EJV9</accession>
<comment type="caution">
    <text evidence="2">The sequence shown here is derived from an EMBL/GenBank/DDBJ whole genome shotgun (WGS) entry which is preliminary data.</text>
</comment>
<gene>
    <name evidence="2" type="ORF">TL16_g08202</name>
</gene>
<dbReference type="EMBL" id="BLQM01000268">
    <property type="protein sequence ID" value="GMH79618.1"/>
    <property type="molecule type" value="Genomic_DNA"/>
</dbReference>
<proteinExistence type="predicted"/>
<feature type="region of interest" description="Disordered" evidence="1">
    <location>
        <begin position="64"/>
        <end position="100"/>
    </location>
</feature>
<dbReference type="Proteomes" id="UP001162640">
    <property type="component" value="Unassembled WGS sequence"/>
</dbReference>
<name>A0A9W7EJV9_9STRA</name>
<feature type="compositionally biased region" description="Polar residues" evidence="1">
    <location>
        <begin position="156"/>
        <end position="167"/>
    </location>
</feature>
<feature type="region of interest" description="Disordered" evidence="1">
    <location>
        <begin position="156"/>
        <end position="187"/>
    </location>
</feature>